<name>A0ACB9L7N6_BAUVA</name>
<reference evidence="1 2" key="1">
    <citation type="journal article" date="2022" name="DNA Res.">
        <title>Chromosomal-level genome assembly of the orchid tree Bauhinia variegata (Leguminosae; Cercidoideae) supports the allotetraploid origin hypothesis of Bauhinia.</title>
        <authorList>
            <person name="Zhong Y."/>
            <person name="Chen Y."/>
            <person name="Zheng D."/>
            <person name="Pang J."/>
            <person name="Liu Y."/>
            <person name="Luo S."/>
            <person name="Meng S."/>
            <person name="Qian L."/>
            <person name="Wei D."/>
            <person name="Dai S."/>
            <person name="Zhou R."/>
        </authorList>
    </citation>
    <scope>NUCLEOTIDE SEQUENCE [LARGE SCALE GENOMIC DNA]</scope>
    <source>
        <strain evidence="1">BV-YZ2020</strain>
    </source>
</reference>
<protein>
    <submittedName>
        <fullName evidence="1">Uncharacterized protein</fullName>
    </submittedName>
</protein>
<keyword evidence="2" id="KW-1185">Reference proteome</keyword>
<accession>A0ACB9L7N6</accession>
<gene>
    <name evidence="1" type="ORF">L6164_028997</name>
</gene>
<dbReference type="EMBL" id="CM039437">
    <property type="protein sequence ID" value="KAI4305642.1"/>
    <property type="molecule type" value="Genomic_DNA"/>
</dbReference>
<proteinExistence type="predicted"/>
<evidence type="ECO:0000313" key="2">
    <source>
        <dbReference type="Proteomes" id="UP000828941"/>
    </source>
</evidence>
<evidence type="ECO:0000313" key="1">
    <source>
        <dbReference type="EMBL" id="KAI4305642.1"/>
    </source>
</evidence>
<comment type="caution">
    <text evidence="1">The sequence shown here is derived from an EMBL/GenBank/DDBJ whole genome shotgun (WGS) entry which is preliminary data.</text>
</comment>
<organism evidence="1 2">
    <name type="scientific">Bauhinia variegata</name>
    <name type="common">Purple orchid tree</name>
    <name type="synonym">Phanera variegata</name>
    <dbReference type="NCBI Taxonomy" id="167791"/>
    <lineage>
        <taxon>Eukaryota</taxon>
        <taxon>Viridiplantae</taxon>
        <taxon>Streptophyta</taxon>
        <taxon>Embryophyta</taxon>
        <taxon>Tracheophyta</taxon>
        <taxon>Spermatophyta</taxon>
        <taxon>Magnoliopsida</taxon>
        <taxon>eudicotyledons</taxon>
        <taxon>Gunneridae</taxon>
        <taxon>Pentapetalae</taxon>
        <taxon>rosids</taxon>
        <taxon>fabids</taxon>
        <taxon>Fabales</taxon>
        <taxon>Fabaceae</taxon>
        <taxon>Cercidoideae</taxon>
        <taxon>Cercideae</taxon>
        <taxon>Bauhiniinae</taxon>
        <taxon>Bauhinia</taxon>
    </lineage>
</organism>
<sequence>MSTSSEKKVIKLISSEGETLEVEIAVAIQSETIKNLMEDVFSEGNIPLPNLSGPILSEVIEYMKKHKEEDEVTLRAWDAEFVKVDQGTLFDLVMAMANIINQGMSVEEIRKLFNVENDFTPEEEEEIRRENQWAFNK</sequence>
<dbReference type="Proteomes" id="UP000828941">
    <property type="component" value="Chromosome 12"/>
</dbReference>